<protein>
    <recommendedName>
        <fullName evidence="4">DUF4806 domain-containing protein</fullName>
    </recommendedName>
</protein>
<sequence>MLFSLLQEIMYYIINFTDYNEVELVPTMWVNGGVSHWPPYKGEAFQRAVRNSQAPENNWQVYNARVLYTGSYQDARKMLPLAEQQTDLQSEAEVEEKGRKRKVKRNRHYEPSDSEEDVAPQKSLPKPPPIMRRFIITPQSEELRLTEIPTGIPTHHEPPNLAALGSSMRQAMDAVVDAGPSLSPIRDVSPAPETPRQLLRTTPSVSGQLSGSLLHDVLVNQQILVQQNQQLTKVVQDLYAAFTAFVASQSRPHQSRQGAVLQANILPLKGPSELLQLERDLASEDLRQDLTISLGLAGGANLRETVWRVLQRTFTNAFSRKVNWTGAHGKVAFQSTLLKSVVIDAVRRNPLCTSESEALIESAIKKWFYWAGDRYGGRRNSVTALLISNSTLVC</sequence>
<evidence type="ECO:0008006" key="4">
    <source>
        <dbReference type="Google" id="ProtNLM"/>
    </source>
</evidence>
<comment type="caution">
    <text evidence="2">The sequence shown here is derived from an EMBL/GenBank/DDBJ whole genome shotgun (WGS) entry which is preliminary data.</text>
</comment>
<dbReference type="PANTHER" id="PTHR34153">
    <property type="entry name" value="SI:CH211-262H13.3-RELATED-RELATED"/>
    <property type="match status" value="1"/>
</dbReference>
<dbReference type="PANTHER" id="PTHR34153:SF2">
    <property type="entry name" value="SI:CH211-262H13.3-RELATED"/>
    <property type="match status" value="1"/>
</dbReference>
<gene>
    <name evidence="2" type="ORF">ACEWY4_001451</name>
</gene>
<proteinExistence type="predicted"/>
<dbReference type="EMBL" id="JBHFQA010000002">
    <property type="protein sequence ID" value="KAL2102283.1"/>
    <property type="molecule type" value="Genomic_DNA"/>
</dbReference>
<keyword evidence="3" id="KW-1185">Reference proteome</keyword>
<feature type="region of interest" description="Disordered" evidence="1">
    <location>
        <begin position="85"/>
        <end position="130"/>
    </location>
</feature>
<accession>A0ABD1KSY5</accession>
<reference evidence="2 3" key="1">
    <citation type="submission" date="2024-09" db="EMBL/GenBank/DDBJ databases">
        <title>A chromosome-level genome assembly of Gray's grenadier anchovy, Coilia grayii.</title>
        <authorList>
            <person name="Fu Z."/>
        </authorList>
    </citation>
    <scope>NUCLEOTIDE SEQUENCE [LARGE SCALE GENOMIC DNA]</scope>
    <source>
        <strain evidence="2">G4</strain>
        <tissue evidence="2">Muscle</tissue>
    </source>
</reference>
<organism evidence="2 3">
    <name type="scientific">Coilia grayii</name>
    <name type="common">Gray's grenadier anchovy</name>
    <dbReference type="NCBI Taxonomy" id="363190"/>
    <lineage>
        <taxon>Eukaryota</taxon>
        <taxon>Metazoa</taxon>
        <taxon>Chordata</taxon>
        <taxon>Craniata</taxon>
        <taxon>Vertebrata</taxon>
        <taxon>Euteleostomi</taxon>
        <taxon>Actinopterygii</taxon>
        <taxon>Neopterygii</taxon>
        <taxon>Teleostei</taxon>
        <taxon>Clupei</taxon>
        <taxon>Clupeiformes</taxon>
        <taxon>Clupeoidei</taxon>
        <taxon>Engraulidae</taxon>
        <taxon>Coilinae</taxon>
        <taxon>Coilia</taxon>
    </lineage>
</organism>
<dbReference type="AlphaFoldDB" id="A0ABD1KSY5"/>
<evidence type="ECO:0000313" key="3">
    <source>
        <dbReference type="Proteomes" id="UP001591681"/>
    </source>
</evidence>
<feature type="region of interest" description="Disordered" evidence="1">
    <location>
        <begin position="183"/>
        <end position="204"/>
    </location>
</feature>
<name>A0ABD1KSY5_9TELE</name>
<evidence type="ECO:0000256" key="1">
    <source>
        <dbReference type="SAM" id="MobiDB-lite"/>
    </source>
</evidence>
<evidence type="ECO:0000313" key="2">
    <source>
        <dbReference type="EMBL" id="KAL2102283.1"/>
    </source>
</evidence>
<dbReference type="Proteomes" id="UP001591681">
    <property type="component" value="Unassembled WGS sequence"/>
</dbReference>